<name>A0AAU0UM35_9FIRM</name>
<dbReference type="EMBL" id="CP121694">
    <property type="protein sequence ID" value="WRO21260.1"/>
    <property type="molecule type" value="Genomic_DNA"/>
</dbReference>
<dbReference type="KEGG" id="dbc:MFMK1_001063"/>
<dbReference type="Proteomes" id="UP001329915">
    <property type="component" value="Chromosome"/>
</dbReference>
<evidence type="ECO:0000313" key="1">
    <source>
        <dbReference type="EMBL" id="WRO21260.1"/>
    </source>
</evidence>
<proteinExistence type="predicted"/>
<sequence length="110" mass="12433">MVKKFLLLLLVFYLLIWGLNKTAIETRKVTAVAPGAVMSINFTPQDLEVEAMGNLYQLKFPPPVQLRINQYQQIVGSWYTTAKEYWQRLKARVGRLIDGAATFAAVVGMV</sequence>
<organism evidence="1 2">
    <name type="scientific">Metallumcola ferriviriculae</name>
    <dbReference type="NCBI Taxonomy" id="3039180"/>
    <lineage>
        <taxon>Bacteria</taxon>
        <taxon>Bacillati</taxon>
        <taxon>Bacillota</taxon>
        <taxon>Clostridia</taxon>
        <taxon>Neomoorellales</taxon>
        <taxon>Desulfitibacteraceae</taxon>
        <taxon>Metallumcola</taxon>
    </lineage>
</organism>
<gene>
    <name evidence="1" type="ORF">MFMK1_001063</name>
</gene>
<dbReference type="RefSeq" id="WP_366924111.1">
    <property type="nucleotide sequence ID" value="NZ_CP121694.1"/>
</dbReference>
<keyword evidence="2" id="KW-1185">Reference proteome</keyword>
<reference evidence="1 2" key="1">
    <citation type="submission" date="2023-04" db="EMBL/GenBank/DDBJ databases">
        <authorList>
            <person name="Hsu D."/>
        </authorList>
    </citation>
    <scope>NUCLEOTIDE SEQUENCE [LARGE SCALE GENOMIC DNA]</scope>
    <source>
        <strain evidence="1 2">MK1</strain>
    </source>
</reference>
<evidence type="ECO:0000313" key="2">
    <source>
        <dbReference type="Proteomes" id="UP001329915"/>
    </source>
</evidence>
<protein>
    <submittedName>
        <fullName evidence="1">Uncharacterized protein</fullName>
    </submittedName>
</protein>
<dbReference type="AlphaFoldDB" id="A0AAU0UM35"/>
<accession>A0AAU0UM35</accession>